<comment type="function">
    <text evidence="7">NDH-1 shuttles electrons from NADH, via FMN and iron-sulfur (Fe-S) centers, to quinones in the respiratory chain. The immediate electron acceptor for the enzyme in this species is believed to be a menaquinone. Couples the redox reaction to proton translocation (for every two electrons transferred, four hydrogen ions are translocated across the cytoplasmic membrane), and thus conserves the redox energy in a proton gradient.</text>
</comment>
<evidence type="ECO:0000313" key="11">
    <source>
        <dbReference type="Proteomes" id="UP000323166"/>
    </source>
</evidence>
<dbReference type="HAMAP" id="MF_01356">
    <property type="entry name" value="NDH1_NuoB"/>
    <property type="match status" value="1"/>
</dbReference>
<dbReference type="GO" id="GO:0045271">
    <property type="term" value="C:respiratory chain complex I"/>
    <property type="evidence" value="ECO:0007669"/>
    <property type="project" value="TreeGrafter"/>
</dbReference>
<evidence type="ECO:0000256" key="6">
    <source>
        <dbReference type="ARBA" id="ARBA00023027"/>
    </source>
</evidence>
<dbReference type="RefSeq" id="WP_166511911.1">
    <property type="nucleotide sequence ID" value="NZ_VNHM01000009.1"/>
</dbReference>
<keyword evidence="2 7" id="KW-0813">Transport</keyword>
<comment type="catalytic activity">
    <reaction evidence="7">
        <text>a quinone + NADH + 5 H(+)(in) = a quinol + NAD(+) + 4 H(+)(out)</text>
        <dbReference type="Rhea" id="RHEA:57888"/>
        <dbReference type="ChEBI" id="CHEBI:15378"/>
        <dbReference type="ChEBI" id="CHEBI:24646"/>
        <dbReference type="ChEBI" id="CHEBI:57540"/>
        <dbReference type="ChEBI" id="CHEBI:57945"/>
        <dbReference type="ChEBI" id="CHEBI:132124"/>
    </reaction>
</comment>
<keyword evidence="7 8" id="KW-0408">Iron</keyword>
<evidence type="ECO:0000313" key="10">
    <source>
        <dbReference type="EMBL" id="TYO95178.1"/>
    </source>
</evidence>
<evidence type="ECO:0000256" key="1">
    <source>
        <dbReference type="ARBA" id="ARBA00009173"/>
    </source>
</evidence>
<evidence type="ECO:0000256" key="7">
    <source>
        <dbReference type="HAMAP-Rule" id="MF_01356"/>
    </source>
</evidence>
<evidence type="ECO:0000256" key="3">
    <source>
        <dbReference type="ARBA" id="ARBA00022485"/>
    </source>
</evidence>
<keyword evidence="4 7" id="KW-0874">Quinone</keyword>
<sequence>MEVNKGKTQIEAVQKDIWAPEYFGDNPDLYNVHEVKRLVHLAPVEKVLNMARAHSIWPLGFGLACCAIEGLMAAQGPRYDLSRFGYEVLRNTARQADVMLVAGTVTTKAADFVVRLWEQMSEPKWCMAIGGCAISGGPFVDSYHVVPGVNKLVPVDVYVPGCPPRPDAVLDAFLMLRAKILDKREYLQRSKGKVVTG</sequence>
<dbReference type="GO" id="GO:0005506">
    <property type="term" value="F:iron ion binding"/>
    <property type="evidence" value="ECO:0007669"/>
    <property type="project" value="UniProtKB-UniRule"/>
</dbReference>
<protein>
    <recommendedName>
        <fullName evidence="7">NADH-quinone oxidoreductase subunit B</fullName>
        <ecNumber evidence="7">7.1.1.-</ecNumber>
    </recommendedName>
    <alternativeName>
        <fullName evidence="7">NADH dehydrogenase I subunit B</fullName>
    </alternativeName>
    <alternativeName>
        <fullName evidence="7">NDH-1 subunit B</fullName>
    </alternativeName>
</protein>
<dbReference type="Gene3D" id="3.40.50.12280">
    <property type="match status" value="1"/>
</dbReference>
<dbReference type="EMBL" id="VNHM01000009">
    <property type="protein sequence ID" value="TYO95178.1"/>
    <property type="molecule type" value="Genomic_DNA"/>
</dbReference>
<comment type="subunit">
    <text evidence="7">NDH-1 is composed of 14 different subunits. Subunits NuoB, C, D, E, F, and G constitute the peripheral sector of the complex.</text>
</comment>
<dbReference type="NCBIfam" id="TIGR01957">
    <property type="entry name" value="nuoB_fam"/>
    <property type="match status" value="1"/>
</dbReference>
<evidence type="ECO:0000256" key="2">
    <source>
        <dbReference type="ARBA" id="ARBA00022448"/>
    </source>
</evidence>
<dbReference type="PANTHER" id="PTHR11995:SF14">
    <property type="entry name" value="NADH DEHYDROGENASE [UBIQUINONE] IRON-SULFUR PROTEIN 7, MITOCHONDRIAL"/>
    <property type="match status" value="1"/>
</dbReference>
<dbReference type="InterPro" id="IPR006137">
    <property type="entry name" value="NADH_UbQ_OxRdtase-like_20kDa"/>
</dbReference>
<evidence type="ECO:0000256" key="5">
    <source>
        <dbReference type="ARBA" id="ARBA00022967"/>
    </source>
</evidence>
<keyword evidence="7 8" id="KW-0479">Metal-binding</keyword>
<feature type="binding site" evidence="7">
    <location>
        <position position="132"/>
    </location>
    <ligand>
        <name>[4Fe-4S] cluster</name>
        <dbReference type="ChEBI" id="CHEBI:49883"/>
    </ligand>
</feature>
<dbReference type="GO" id="GO:0005886">
    <property type="term" value="C:plasma membrane"/>
    <property type="evidence" value="ECO:0007669"/>
    <property type="project" value="UniProtKB-SubCell"/>
</dbReference>
<dbReference type="PANTHER" id="PTHR11995">
    <property type="entry name" value="NADH DEHYDROGENASE"/>
    <property type="match status" value="1"/>
</dbReference>
<comment type="caution">
    <text evidence="10">The sequence shown here is derived from an EMBL/GenBank/DDBJ whole genome shotgun (WGS) entry which is preliminary data.</text>
</comment>
<comment type="cofactor">
    <cofactor evidence="7">
        <name>[4Fe-4S] cluster</name>
        <dbReference type="ChEBI" id="CHEBI:49883"/>
    </cofactor>
    <text evidence="7">Binds 1 [4Fe-4S] cluster.</text>
</comment>
<dbReference type="AlphaFoldDB" id="A0A5S4ZQN5"/>
<dbReference type="GO" id="GO:0051539">
    <property type="term" value="F:4 iron, 4 sulfur cluster binding"/>
    <property type="evidence" value="ECO:0007669"/>
    <property type="project" value="UniProtKB-KW"/>
</dbReference>
<dbReference type="InterPro" id="IPR006138">
    <property type="entry name" value="NADH_UQ_OxRdtase_20Kd_su"/>
</dbReference>
<evidence type="ECO:0000256" key="4">
    <source>
        <dbReference type="ARBA" id="ARBA00022719"/>
    </source>
</evidence>
<feature type="binding site" evidence="7">
    <location>
        <position position="162"/>
    </location>
    <ligand>
        <name>[4Fe-4S] cluster</name>
        <dbReference type="ChEBI" id="CHEBI:49883"/>
    </ligand>
</feature>
<name>A0A5S4ZQN5_9FIRM</name>
<proteinExistence type="inferred from homology"/>
<dbReference type="GO" id="GO:0015990">
    <property type="term" value="P:electron transport coupled proton transport"/>
    <property type="evidence" value="ECO:0007669"/>
    <property type="project" value="TreeGrafter"/>
</dbReference>
<dbReference type="GO" id="GO:0009060">
    <property type="term" value="P:aerobic respiration"/>
    <property type="evidence" value="ECO:0007669"/>
    <property type="project" value="TreeGrafter"/>
</dbReference>
<keyword evidence="7 8" id="KW-0411">Iron-sulfur</keyword>
<dbReference type="GO" id="GO:0008137">
    <property type="term" value="F:NADH dehydrogenase (ubiquinone) activity"/>
    <property type="evidence" value="ECO:0007669"/>
    <property type="project" value="InterPro"/>
</dbReference>
<keyword evidence="11" id="KW-1185">Reference proteome</keyword>
<comment type="similarity">
    <text evidence="1 7 8">Belongs to the complex I 20 kDa subunit family.</text>
</comment>
<evidence type="ECO:0000256" key="8">
    <source>
        <dbReference type="RuleBase" id="RU004464"/>
    </source>
</evidence>
<evidence type="ECO:0000259" key="9">
    <source>
        <dbReference type="Pfam" id="PF01058"/>
    </source>
</evidence>
<feature type="domain" description="NADH:ubiquinone oxidoreductase-like 20kDa subunit" evidence="9">
    <location>
        <begin position="65"/>
        <end position="175"/>
    </location>
</feature>
<keyword evidence="5 7" id="KW-1278">Translocase</keyword>
<dbReference type="FunFam" id="3.40.50.12280:FF:000002">
    <property type="entry name" value="NADH-quinone oxidoreductase subunit B"/>
    <property type="match status" value="1"/>
</dbReference>
<feature type="binding site" evidence="7">
    <location>
        <position position="65"/>
    </location>
    <ligand>
        <name>[4Fe-4S] cluster</name>
        <dbReference type="ChEBI" id="CHEBI:49883"/>
    </ligand>
</feature>
<keyword evidence="7" id="KW-0472">Membrane</keyword>
<dbReference type="Proteomes" id="UP000323166">
    <property type="component" value="Unassembled WGS sequence"/>
</dbReference>
<comment type="subcellular location">
    <subcellularLocation>
        <location evidence="7">Cell membrane</location>
        <topology evidence="7">Peripheral membrane protein</topology>
        <orientation evidence="7">Cytoplasmic side</orientation>
    </subcellularLocation>
</comment>
<accession>A0A5S4ZQN5</accession>
<dbReference type="NCBIfam" id="NF005012">
    <property type="entry name" value="PRK06411.1"/>
    <property type="match status" value="1"/>
</dbReference>
<keyword evidence="7" id="KW-1003">Cell membrane</keyword>
<keyword evidence="3 7" id="KW-0004">4Fe-4S</keyword>
<dbReference type="SUPFAM" id="SSF56770">
    <property type="entry name" value="HydA/Nqo6-like"/>
    <property type="match status" value="1"/>
</dbReference>
<feature type="binding site" evidence="7">
    <location>
        <position position="66"/>
    </location>
    <ligand>
        <name>[4Fe-4S] cluster</name>
        <dbReference type="ChEBI" id="CHEBI:49883"/>
    </ligand>
</feature>
<gene>
    <name evidence="7" type="primary">nuoB</name>
    <name evidence="10" type="ORF">LX24_01907</name>
</gene>
<organism evidence="10 11">
    <name type="scientific">Desulfallas thermosapovorans DSM 6562</name>
    <dbReference type="NCBI Taxonomy" id="1121431"/>
    <lineage>
        <taxon>Bacteria</taxon>
        <taxon>Bacillati</taxon>
        <taxon>Bacillota</taxon>
        <taxon>Clostridia</taxon>
        <taxon>Eubacteriales</taxon>
        <taxon>Desulfallaceae</taxon>
        <taxon>Desulfallas</taxon>
    </lineage>
</organism>
<keyword evidence="6 7" id="KW-0520">NAD</keyword>
<dbReference type="EC" id="7.1.1.-" evidence="7"/>
<dbReference type="Pfam" id="PF01058">
    <property type="entry name" value="Oxidored_q6"/>
    <property type="match status" value="1"/>
</dbReference>
<dbReference type="GO" id="GO:0050136">
    <property type="term" value="F:NADH dehydrogenase (quinone) (non-electrogenic) activity"/>
    <property type="evidence" value="ECO:0007669"/>
    <property type="project" value="UniProtKB-UniRule"/>
</dbReference>
<reference evidence="10 11" key="1">
    <citation type="submission" date="2019-07" db="EMBL/GenBank/DDBJ databases">
        <title>Genomic Encyclopedia of Type Strains, Phase I: the one thousand microbial genomes (KMG-I) project.</title>
        <authorList>
            <person name="Kyrpides N."/>
        </authorList>
    </citation>
    <scope>NUCLEOTIDE SEQUENCE [LARGE SCALE GENOMIC DNA]</scope>
    <source>
        <strain evidence="10 11">DSM 6562</strain>
    </source>
</reference>
<dbReference type="GO" id="GO:0048038">
    <property type="term" value="F:quinone binding"/>
    <property type="evidence" value="ECO:0007669"/>
    <property type="project" value="UniProtKB-KW"/>
</dbReference>